<reference evidence="3" key="1">
    <citation type="journal article" date="2019" name="Int. J. Syst. Evol. Microbiol.">
        <title>The Global Catalogue of Microorganisms (GCM) 10K type strain sequencing project: providing services to taxonomists for standard genome sequencing and annotation.</title>
        <authorList>
            <consortium name="The Broad Institute Genomics Platform"/>
            <consortium name="The Broad Institute Genome Sequencing Center for Infectious Disease"/>
            <person name="Wu L."/>
            <person name="Ma J."/>
        </authorList>
    </citation>
    <scope>NUCLEOTIDE SEQUENCE [LARGE SCALE GENOMIC DNA]</scope>
    <source>
        <strain evidence="3">JCM 31920</strain>
    </source>
</reference>
<feature type="domain" description="Glycosyl transferase family 28 C-terminal" evidence="1">
    <location>
        <begin position="231"/>
        <end position="295"/>
    </location>
</feature>
<dbReference type="Proteomes" id="UP001501508">
    <property type="component" value="Unassembled WGS sequence"/>
</dbReference>
<organism evidence="2 3">
    <name type="scientific">Ravibacter arvi</name>
    <dbReference type="NCBI Taxonomy" id="2051041"/>
    <lineage>
        <taxon>Bacteria</taxon>
        <taxon>Pseudomonadati</taxon>
        <taxon>Bacteroidota</taxon>
        <taxon>Cytophagia</taxon>
        <taxon>Cytophagales</taxon>
        <taxon>Spirosomataceae</taxon>
        <taxon>Ravibacter</taxon>
    </lineage>
</organism>
<evidence type="ECO:0000313" key="3">
    <source>
        <dbReference type="Proteomes" id="UP001501508"/>
    </source>
</evidence>
<proteinExistence type="predicted"/>
<protein>
    <submittedName>
        <fullName evidence="2">Glycosyltransferase</fullName>
    </submittedName>
</protein>
<dbReference type="RefSeq" id="WP_345026424.1">
    <property type="nucleotide sequence ID" value="NZ_BAABEY010000002.1"/>
</dbReference>
<name>A0ABP8LP72_9BACT</name>
<dbReference type="InterPro" id="IPR007235">
    <property type="entry name" value="Glyco_trans_28_C"/>
</dbReference>
<sequence length="341" mass="37974">MVTVAAHENGAVLLQKNFPELRILPLAGYEIRYGSSRATFTARIVLQIPKILAAIRRENHWLRRTLAAEPFDVVISDNRYGLYHPVPYSVILTHQLRIITGLGGVADRLLQRLHYRLLNRFDACWVVDGKEWPDLGGALSHPAQKPKNPQYIGPLSQFEAGNSGHEAVPGKILFLLSGPEPMRGLLENKLIVQASRLPSYRFVMVAGSVGQQKPAVVPPNMTYHAWLEAKALQAEIESCELVVCRSGYSTLMDLWVLGKKALLVPTPGQSEQEYLAKNLQDQAVFPVRQQEDLNLETDIPSALQFQGFGAREKRLEAPAFQAVTDILLEKLSAPAPGFRQM</sequence>
<accession>A0ABP8LP72</accession>
<dbReference type="SUPFAM" id="SSF53756">
    <property type="entry name" value="UDP-Glycosyltransferase/glycogen phosphorylase"/>
    <property type="match status" value="1"/>
</dbReference>
<keyword evidence="3" id="KW-1185">Reference proteome</keyword>
<evidence type="ECO:0000313" key="2">
    <source>
        <dbReference type="EMBL" id="GAA4432550.1"/>
    </source>
</evidence>
<comment type="caution">
    <text evidence="2">The sequence shown here is derived from an EMBL/GenBank/DDBJ whole genome shotgun (WGS) entry which is preliminary data.</text>
</comment>
<gene>
    <name evidence="2" type="ORF">GCM10023091_04830</name>
</gene>
<dbReference type="Pfam" id="PF04101">
    <property type="entry name" value="Glyco_tran_28_C"/>
    <property type="match status" value="1"/>
</dbReference>
<dbReference type="EMBL" id="BAABEY010000002">
    <property type="protein sequence ID" value="GAA4432550.1"/>
    <property type="molecule type" value="Genomic_DNA"/>
</dbReference>
<dbReference type="Gene3D" id="3.40.50.2000">
    <property type="entry name" value="Glycogen Phosphorylase B"/>
    <property type="match status" value="1"/>
</dbReference>
<evidence type="ECO:0000259" key="1">
    <source>
        <dbReference type="Pfam" id="PF04101"/>
    </source>
</evidence>